<dbReference type="AlphaFoldDB" id="A0A6A6RTH8"/>
<dbReference type="PANTHER" id="PTHR16290:SF0">
    <property type="entry name" value="DECAPPING PROTEIN 1, ISOFORM A"/>
    <property type="match status" value="1"/>
</dbReference>
<accession>A0A6A6RTH8</accession>
<dbReference type="Gene3D" id="2.30.29.30">
    <property type="entry name" value="Pleckstrin-homology domain (PH domain)/Phosphotyrosine-binding domain (PTB)"/>
    <property type="match status" value="1"/>
</dbReference>
<organism evidence="6 7">
    <name type="scientific">Massarina eburnea CBS 473.64</name>
    <dbReference type="NCBI Taxonomy" id="1395130"/>
    <lineage>
        <taxon>Eukaryota</taxon>
        <taxon>Fungi</taxon>
        <taxon>Dikarya</taxon>
        <taxon>Ascomycota</taxon>
        <taxon>Pezizomycotina</taxon>
        <taxon>Dothideomycetes</taxon>
        <taxon>Pleosporomycetidae</taxon>
        <taxon>Pleosporales</taxon>
        <taxon>Massarineae</taxon>
        <taxon>Massarinaceae</taxon>
        <taxon>Massarina</taxon>
    </lineage>
</organism>
<evidence type="ECO:0000256" key="2">
    <source>
        <dbReference type="ARBA" id="ARBA00008778"/>
    </source>
</evidence>
<dbReference type="Proteomes" id="UP000799753">
    <property type="component" value="Unassembled WGS sequence"/>
</dbReference>
<evidence type="ECO:0000256" key="1">
    <source>
        <dbReference type="ARBA" id="ARBA00004496"/>
    </source>
</evidence>
<proteinExistence type="inferred from homology"/>
<keyword evidence="4" id="KW-0507">mRNA processing</keyword>
<dbReference type="EMBL" id="MU006792">
    <property type="protein sequence ID" value="KAF2637683.1"/>
    <property type="molecule type" value="Genomic_DNA"/>
</dbReference>
<reference evidence="6" key="1">
    <citation type="journal article" date="2020" name="Stud. Mycol.">
        <title>101 Dothideomycetes genomes: a test case for predicting lifestyles and emergence of pathogens.</title>
        <authorList>
            <person name="Haridas S."/>
            <person name="Albert R."/>
            <person name="Binder M."/>
            <person name="Bloem J."/>
            <person name="Labutti K."/>
            <person name="Salamov A."/>
            <person name="Andreopoulos B."/>
            <person name="Baker S."/>
            <person name="Barry K."/>
            <person name="Bills G."/>
            <person name="Bluhm B."/>
            <person name="Cannon C."/>
            <person name="Castanera R."/>
            <person name="Culley D."/>
            <person name="Daum C."/>
            <person name="Ezra D."/>
            <person name="Gonzalez J."/>
            <person name="Henrissat B."/>
            <person name="Kuo A."/>
            <person name="Liang C."/>
            <person name="Lipzen A."/>
            <person name="Lutzoni F."/>
            <person name="Magnuson J."/>
            <person name="Mondo S."/>
            <person name="Nolan M."/>
            <person name="Ohm R."/>
            <person name="Pangilinan J."/>
            <person name="Park H.-J."/>
            <person name="Ramirez L."/>
            <person name="Alfaro M."/>
            <person name="Sun H."/>
            <person name="Tritt A."/>
            <person name="Yoshinaga Y."/>
            <person name="Zwiers L.-H."/>
            <person name="Turgeon B."/>
            <person name="Goodwin S."/>
            <person name="Spatafora J."/>
            <person name="Crous P."/>
            <person name="Grigoriev I."/>
        </authorList>
    </citation>
    <scope>NUCLEOTIDE SEQUENCE</scope>
    <source>
        <strain evidence="6">CBS 473.64</strain>
    </source>
</reference>
<sequence>MAPNRKARAQQAHPPPQPSDYETDAPVNVNISPPPPRSNEELNFSVIRRHYPEVTAMHYVVSYAALYVFGGNTEGWERAGTEGSLFLCELEPSPQGIERFAVIILNRKGLDNFTLEITSPDTIDFDEFIVIQNGPEQAYGLWVMNDPPPSSTANARVELQNRLLELAERAQRSRDVVEAESRTGGSVVYEQVETSVEMGRQLSLRELFGQPRDPAVAPPPPTQSDALSQLWMKAKQDYNGMAV</sequence>
<dbReference type="GO" id="GO:0003729">
    <property type="term" value="F:mRNA binding"/>
    <property type="evidence" value="ECO:0007669"/>
    <property type="project" value="TreeGrafter"/>
</dbReference>
<keyword evidence="7" id="KW-1185">Reference proteome</keyword>
<dbReference type="GO" id="GO:0000932">
    <property type="term" value="C:P-body"/>
    <property type="evidence" value="ECO:0007669"/>
    <property type="project" value="TreeGrafter"/>
</dbReference>
<dbReference type="GO" id="GO:0000290">
    <property type="term" value="P:deadenylation-dependent decapping of nuclear-transcribed mRNA"/>
    <property type="evidence" value="ECO:0007669"/>
    <property type="project" value="InterPro"/>
</dbReference>
<comment type="subcellular location">
    <subcellularLocation>
        <location evidence="1">Cytoplasm</location>
    </subcellularLocation>
</comment>
<dbReference type="GO" id="GO:0031087">
    <property type="term" value="P:deadenylation-independent decapping of nuclear-transcribed mRNA"/>
    <property type="evidence" value="ECO:0007669"/>
    <property type="project" value="TreeGrafter"/>
</dbReference>
<gene>
    <name evidence="6" type="ORF">P280DRAFT_471870</name>
</gene>
<dbReference type="OrthoDB" id="440673at2759"/>
<comment type="similarity">
    <text evidence="2">Belongs to the DCP1 family.</text>
</comment>
<dbReference type="GO" id="GO:0008047">
    <property type="term" value="F:enzyme activator activity"/>
    <property type="evidence" value="ECO:0007669"/>
    <property type="project" value="InterPro"/>
</dbReference>
<keyword evidence="3" id="KW-0963">Cytoplasm</keyword>
<dbReference type="InterPro" id="IPR011993">
    <property type="entry name" value="PH-like_dom_sf"/>
</dbReference>
<dbReference type="InterPro" id="IPR010334">
    <property type="entry name" value="Dcp1"/>
</dbReference>
<dbReference type="PANTHER" id="PTHR16290">
    <property type="entry name" value="TRANSCRIPTION FACTOR SMIF DECAPPING ENZYME DCP1"/>
    <property type="match status" value="1"/>
</dbReference>
<evidence type="ECO:0000256" key="4">
    <source>
        <dbReference type="ARBA" id="ARBA00022664"/>
    </source>
</evidence>
<evidence type="ECO:0000256" key="3">
    <source>
        <dbReference type="ARBA" id="ARBA00022490"/>
    </source>
</evidence>
<dbReference type="GO" id="GO:0006397">
    <property type="term" value="P:mRNA processing"/>
    <property type="evidence" value="ECO:0007669"/>
    <property type="project" value="UniProtKB-KW"/>
</dbReference>
<feature type="region of interest" description="Disordered" evidence="5">
    <location>
        <begin position="1"/>
        <end position="38"/>
    </location>
</feature>
<evidence type="ECO:0000256" key="5">
    <source>
        <dbReference type="SAM" id="MobiDB-lite"/>
    </source>
</evidence>
<evidence type="ECO:0000313" key="6">
    <source>
        <dbReference type="EMBL" id="KAF2637683.1"/>
    </source>
</evidence>
<name>A0A6A6RTH8_9PLEO</name>
<dbReference type="Pfam" id="PF06058">
    <property type="entry name" value="DCP1"/>
    <property type="match status" value="1"/>
</dbReference>
<evidence type="ECO:0000313" key="7">
    <source>
        <dbReference type="Proteomes" id="UP000799753"/>
    </source>
</evidence>
<dbReference type="SUPFAM" id="SSF50729">
    <property type="entry name" value="PH domain-like"/>
    <property type="match status" value="1"/>
</dbReference>
<protein>
    <submittedName>
        <fullName evidence="6">PH domain-like protein</fullName>
    </submittedName>
</protein>